<feature type="transmembrane region" description="Helical" evidence="11">
    <location>
        <begin position="537"/>
        <end position="558"/>
    </location>
</feature>
<dbReference type="InterPro" id="IPR051163">
    <property type="entry name" value="Sodium:Solute_Symporter_SSF"/>
</dbReference>
<keyword evidence="14" id="KW-1185">Reference proteome</keyword>
<dbReference type="PANTHER" id="PTHR42985">
    <property type="entry name" value="SODIUM-COUPLED MONOCARBOXYLATE TRANSPORTER"/>
    <property type="match status" value="1"/>
</dbReference>
<dbReference type="AlphaFoldDB" id="A0A941IU37"/>
<keyword evidence="3" id="KW-0813">Transport</keyword>
<reference evidence="13" key="1">
    <citation type="journal article" date="2018" name="Int. J. Syst. Evol. Microbiol.">
        <title>Carboxylicivirga sediminis sp. nov., isolated from coastal sediment.</title>
        <authorList>
            <person name="Wang F.Q."/>
            <person name="Ren L.H."/>
            <person name="Zou R.J."/>
            <person name="Sun Y.Z."/>
            <person name="Liu X.J."/>
            <person name="Jiang F."/>
            <person name="Liu L.J."/>
        </authorList>
    </citation>
    <scope>NUCLEOTIDE SEQUENCE</scope>
    <source>
        <strain evidence="13">JR1</strain>
    </source>
</reference>
<evidence type="ECO:0000256" key="8">
    <source>
        <dbReference type="ARBA" id="ARBA00023065"/>
    </source>
</evidence>
<evidence type="ECO:0000313" key="14">
    <source>
        <dbReference type="Proteomes" id="UP000679220"/>
    </source>
</evidence>
<evidence type="ECO:0000256" key="6">
    <source>
        <dbReference type="ARBA" id="ARBA00022989"/>
    </source>
</evidence>
<evidence type="ECO:0000256" key="2">
    <source>
        <dbReference type="ARBA" id="ARBA00006434"/>
    </source>
</evidence>
<evidence type="ECO:0000256" key="3">
    <source>
        <dbReference type="ARBA" id="ARBA00022448"/>
    </source>
</evidence>
<name>A0A941IU37_9BACT</name>
<evidence type="ECO:0000256" key="5">
    <source>
        <dbReference type="ARBA" id="ARBA00022692"/>
    </source>
</evidence>
<sequence>MRHTAFFVILLISVLLGSVKAQQHLTQSALDDLPAISKGHPHHGWAGAFIGQHNDVVVMAGGSAFPDAKPWEDGQKQYSEEILLGWEENGQFTWHLDKNQLPVRVAGGAAVSLPEGIICTGGANEKGVLADASLIKVTNRTTEILPFTNLPFPLKDHGMAVIGREAFIIGGVTPQGYNTQVLVFNLDAPEKGWRSQAGLPHGITNAVVESQMDGNEQCLYVIGGRYKQEGEFITTFSSEVWKYIPSQQKWEQKHPITIAGQPTLKLAAAAGVKMGASHIVVVGGDNGSVFNRVEKAIGEMASNNDSVRQQAKSERNQLWLNHSGFNKNILVYNTITDSWFSAGELESSAPAVTSAVIWKNKVVVPSGEIRPGIRTDQVIALDFESNGGFGWLNYLVLVLYFIAMLLLGFYFMKREGDDQDFFKAGGRIPWWAAGISIFATTLSAITFIAIPAKAYATDWRMLIFNFTIIMVVPVIIRYYLPFFRRLNIGTAYEYLEMRFNRTVRWVASVLFILFMITRIAIVLFLPSLALHTVTGFSVYWSIIIMGVVTIVYCTSGGIEAVVWGDVIQGFILMAGALFAMVFMIAGVDGGLGGFIQLSLDQDKLFLFDTSLDWSKPVMWVVLLGGFANSLIAYTSDQSVVQRYMTTKDERATARSIWLNGIISVPVSIIFFLLGTGLYAFYTSNPEAISIIIPKLDAVFPHFIVSEMPAGLAGLLIAAVFAAAMSTLSSNINSVAAVITSDFYKVLKVNVTAKGTLLVARWSGIIVGVLGIGMALVLATWDIASLWDQFNTFLGLLTGGLAAFFMMGIFFKRISGMAALIGVVVGLVALLYLRSASDMSFLLYGAAGITVSVLVGWLLSYIWPAKTVDSQLVYEGIKKNREKN</sequence>
<comment type="caution">
    <text evidence="13">The sequence shown here is derived from an EMBL/GenBank/DDBJ whole genome shotgun (WGS) entry which is preliminary data.</text>
</comment>
<comment type="subcellular location">
    <subcellularLocation>
        <location evidence="1">Cell membrane</location>
        <topology evidence="1">Multi-pass membrane protein</topology>
    </subcellularLocation>
</comment>
<dbReference type="GO" id="GO:0006814">
    <property type="term" value="P:sodium ion transport"/>
    <property type="evidence" value="ECO:0007669"/>
    <property type="project" value="UniProtKB-KW"/>
</dbReference>
<evidence type="ECO:0000256" key="1">
    <source>
        <dbReference type="ARBA" id="ARBA00004651"/>
    </source>
</evidence>
<evidence type="ECO:0000256" key="11">
    <source>
        <dbReference type="SAM" id="Phobius"/>
    </source>
</evidence>
<feature type="transmembrane region" description="Helical" evidence="11">
    <location>
        <begin position="617"/>
        <end position="635"/>
    </location>
</feature>
<feature type="transmembrane region" description="Helical" evidence="11">
    <location>
        <begin position="462"/>
        <end position="480"/>
    </location>
</feature>
<feature type="signal peptide" evidence="12">
    <location>
        <begin position="1"/>
        <end position="21"/>
    </location>
</feature>
<comment type="similarity">
    <text evidence="2">Belongs to the sodium:solute symporter (SSF) (TC 2.A.21) family.</text>
</comment>
<gene>
    <name evidence="13" type="ORF">KDU71_03370</name>
</gene>
<feature type="transmembrane region" description="Helical" evidence="11">
    <location>
        <begin position="792"/>
        <end position="810"/>
    </location>
</feature>
<dbReference type="GO" id="GO:0005886">
    <property type="term" value="C:plasma membrane"/>
    <property type="evidence" value="ECO:0007669"/>
    <property type="project" value="UniProtKB-SubCell"/>
</dbReference>
<keyword evidence="7" id="KW-0915">Sodium</keyword>
<feature type="transmembrane region" description="Helical" evidence="11">
    <location>
        <begin position="816"/>
        <end position="833"/>
    </location>
</feature>
<keyword evidence="5 11" id="KW-0812">Transmembrane</keyword>
<evidence type="ECO:0000256" key="12">
    <source>
        <dbReference type="SAM" id="SignalP"/>
    </source>
</evidence>
<dbReference type="Pfam" id="PF24996">
    <property type="entry name" value="NANM"/>
    <property type="match status" value="1"/>
</dbReference>
<dbReference type="GO" id="GO:0015293">
    <property type="term" value="F:symporter activity"/>
    <property type="evidence" value="ECO:0007669"/>
    <property type="project" value="TreeGrafter"/>
</dbReference>
<reference evidence="13" key="2">
    <citation type="submission" date="2021-04" db="EMBL/GenBank/DDBJ databases">
        <authorList>
            <person name="Zhang T."/>
            <person name="Zhang Y."/>
            <person name="Lu D."/>
            <person name="Zuo D."/>
            <person name="Du Z."/>
        </authorList>
    </citation>
    <scope>NUCLEOTIDE SEQUENCE</scope>
    <source>
        <strain evidence="13">JR1</strain>
    </source>
</reference>
<dbReference type="InterPro" id="IPR001734">
    <property type="entry name" value="Na/solute_symporter"/>
</dbReference>
<dbReference type="PANTHER" id="PTHR42985:SF40">
    <property type="entry name" value="LD47995P-RELATED"/>
    <property type="match status" value="1"/>
</dbReference>
<organism evidence="13 14">
    <name type="scientific">Carboxylicivirga sediminis</name>
    <dbReference type="NCBI Taxonomy" id="2006564"/>
    <lineage>
        <taxon>Bacteria</taxon>
        <taxon>Pseudomonadati</taxon>
        <taxon>Bacteroidota</taxon>
        <taxon>Bacteroidia</taxon>
        <taxon>Marinilabiliales</taxon>
        <taxon>Marinilabiliaceae</taxon>
        <taxon>Carboxylicivirga</taxon>
    </lineage>
</organism>
<dbReference type="PROSITE" id="PS50283">
    <property type="entry name" value="NA_SOLUT_SYMP_3"/>
    <property type="match status" value="1"/>
</dbReference>
<dbReference type="EMBL" id="JAGTAR010000003">
    <property type="protein sequence ID" value="MBR8534586.1"/>
    <property type="molecule type" value="Genomic_DNA"/>
</dbReference>
<feature type="transmembrane region" description="Helical" evidence="11">
    <location>
        <begin position="505"/>
        <end position="525"/>
    </location>
</feature>
<dbReference type="RefSeq" id="WP_212188488.1">
    <property type="nucleotide sequence ID" value="NZ_JAGTAR010000003.1"/>
</dbReference>
<evidence type="ECO:0000256" key="9">
    <source>
        <dbReference type="ARBA" id="ARBA00023136"/>
    </source>
</evidence>
<feature type="chain" id="PRO_5037464258" evidence="12">
    <location>
        <begin position="22"/>
        <end position="883"/>
    </location>
</feature>
<feature type="transmembrane region" description="Helical" evidence="11">
    <location>
        <begin position="570"/>
        <end position="597"/>
    </location>
</feature>
<evidence type="ECO:0000313" key="13">
    <source>
        <dbReference type="EMBL" id="MBR8534586.1"/>
    </source>
</evidence>
<keyword evidence="6 11" id="KW-1133">Transmembrane helix</keyword>
<keyword evidence="4" id="KW-1003">Cell membrane</keyword>
<dbReference type="Gene3D" id="1.20.1730.10">
    <property type="entry name" value="Sodium/glucose cotransporter"/>
    <property type="match status" value="1"/>
</dbReference>
<keyword evidence="10" id="KW-0739">Sodium transport</keyword>
<proteinExistence type="inferred from homology"/>
<evidence type="ECO:0000256" key="4">
    <source>
        <dbReference type="ARBA" id="ARBA00022475"/>
    </source>
</evidence>
<feature type="transmembrane region" description="Helical" evidence="11">
    <location>
        <begin position="840"/>
        <end position="862"/>
    </location>
</feature>
<dbReference type="Proteomes" id="UP000679220">
    <property type="component" value="Unassembled WGS sequence"/>
</dbReference>
<dbReference type="InterPro" id="IPR056734">
    <property type="entry name" value="NANM"/>
</dbReference>
<dbReference type="NCBIfam" id="TIGR00813">
    <property type="entry name" value="sss"/>
    <property type="match status" value="1"/>
</dbReference>
<keyword evidence="9 11" id="KW-0472">Membrane</keyword>
<dbReference type="InterPro" id="IPR015915">
    <property type="entry name" value="Kelch-typ_b-propeller"/>
</dbReference>
<protein>
    <submittedName>
        <fullName evidence="13">Sodium/solute symporter</fullName>
    </submittedName>
</protein>
<dbReference type="InterPro" id="IPR038377">
    <property type="entry name" value="Na/Glc_symporter_sf"/>
</dbReference>
<feature type="transmembrane region" description="Helical" evidence="11">
    <location>
        <begin position="391"/>
        <end position="410"/>
    </location>
</feature>
<dbReference type="CDD" id="cd11495">
    <property type="entry name" value="SLC5sbd_NIS-like_u3"/>
    <property type="match status" value="1"/>
</dbReference>
<feature type="transmembrane region" description="Helical" evidence="11">
    <location>
        <begin position="656"/>
        <end position="681"/>
    </location>
</feature>
<dbReference type="Pfam" id="PF00474">
    <property type="entry name" value="SSF"/>
    <property type="match status" value="1"/>
</dbReference>
<feature type="transmembrane region" description="Helical" evidence="11">
    <location>
        <begin position="430"/>
        <end position="450"/>
    </location>
</feature>
<dbReference type="Gene3D" id="2.120.10.80">
    <property type="entry name" value="Kelch-type beta propeller"/>
    <property type="match status" value="1"/>
</dbReference>
<accession>A0A941IU37</accession>
<dbReference type="SUPFAM" id="SSF117281">
    <property type="entry name" value="Kelch motif"/>
    <property type="match status" value="1"/>
</dbReference>
<evidence type="ECO:0000256" key="7">
    <source>
        <dbReference type="ARBA" id="ARBA00023053"/>
    </source>
</evidence>
<evidence type="ECO:0000256" key="10">
    <source>
        <dbReference type="ARBA" id="ARBA00023201"/>
    </source>
</evidence>
<keyword evidence="12" id="KW-0732">Signal</keyword>
<feature type="transmembrane region" description="Helical" evidence="11">
    <location>
        <begin position="758"/>
        <end position="780"/>
    </location>
</feature>
<keyword evidence="8" id="KW-0406">Ion transport</keyword>